<sequence>MNLDAIDQRILYCLQENSQLTNQELAERVALSPSACLRRVRSLEESGVIRGYRAVLDAEKLGFDLEAIVHVSLDQMRPNWHEQFIAGIAPHDEITQASIVTGTSNYILTVRTRNMTSFSQFIEQKLVKIPGVRDLCSNIVMRKIKDRSGMLPLTGRGDG</sequence>
<dbReference type="PROSITE" id="PS00519">
    <property type="entry name" value="HTH_ASNC_1"/>
    <property type="match status" value="1"/>
</dbReference>
<feature type="domain" description="HTH asnC-type" evidence="4">
    <location>
        <begin position="3"/>
        <end position="64"/>
    </location>
</feature>
<organism evidence="5 6">
    <name type="scientific">Ventosimonas gracilis</name>
    <dbReference type="NCBI Taxonomy" id="1680762"/>
    <lineage>
        <taxon>Bacteria</taxon>
        <taxon>Pseudomonadati</taxon>
        <taxon>Pseudomonadota</taxon>
        <taxon>Gammaproteobacteria</taxon>
        <taxon>Pseudomonadales</taxon>
        <taxon>Ventosimonadaceae</taxon>
        <taxon>Ventosimonas</taxon>
    </lineage>
</organism>
<dbReference type="PROSITE" id="PS50956">
    <property type="entry name" value="HTH_ASNC_2"/>
    <property type="match status" value="1"/>
</dbReference>
<dbReference type="EMBL" id="LSZO01000113">
    <property type="protein sequence ID" value="KXU38570.1"/>
    <property type="molecule type" value="Genomic_DNA"/>
</dbReference>
<dbReference type="InterPro" id="IPR019885">
    <property type="entry name" value="Tscrpt_reg_HTH_AsnC-type_CS"/>
</dbReference>
<name>A0A139SVS7_9GAMM</name>
<dbReference type="GO" id="GO:0043200">
    <property type="term" value="P:response to amino acid"/>
    <property type="evidence" value="ECO:0007669"/>
    <property type="project" value="TreeGrafter"/>
</dbReference>
<dbReference type="PANTHER" id="PTHR30154">
    <property type="entry name" value="LEUCINE-RESPONSIVE REGULATORY PROTEIN"/>
    <property type="match status" value="1"/>
</dbReference>
<evidence type="ECO:0000256" key="3">
    <source>
        <dbReference type="ARBA" id="ARBA00023163"/>
    </source>
</evidence>
<dbReference type="SUPFAM" id="SSF54909">
    <property type="entry name" value="Dimeric alpha+beta barrel"/>
    <property type="match status" value="1"/>
</dbReference>
<dbReference type="RefSeq" id="WP_068389054.1">
    <property type="nucleotide sequence ID" value="NZ_LSZO01000113.1"/>
</dbReference>
<dbReference type="PRINTS" id="PR00033">
    <property type="entry name" value="HTHASNC"/>
</dbReference>
<dbReference type="GO" id="GO:0043565">
    <property type="term" value="F:sequence-specific DNA binding"/>
    <property type="evidence" value="ECO:0007669"/>
    <property type="project" value="InterPro"/>
</dbReference>
<dbReference type="InterPro" id="IPR000485">
    <property type="entry name" value="AsnC-type_HTH_dom"/>
</dbReference>
<dbReference type="Proteomes" id="UP000072660">
    <property type="component" value="Unassembled WGS sequence"/>
</dbReference>
<evidence type="ECO:0000259" key="4">
    <source>
        <dbReference type="PROSITE" id="PS50956"/>
    </source>
</evidence>
<dbReference type="CDD" id="cd00090">
    <property type="entry name" value="HTH_ARSR"/>
    <property type="match status" value="1"/>
</dbReference>
<gene>
    <name evidence="5" type="ORF">AXE65_00915</name>
</gene>
<dbReference type="Gene3D" id="1.10.10.10">
    <property type="entry name" value="Winged helix-like DNA-binding domain superfamily/Winged helix DNA-binding domain"/>
    <property type="match status" value="1"/>
</dbReference>
<reference evidence="5 6" key="1">
    <citation type="submission" date="2016-02" db="EMBL/GenBank/DDBJ databases">
        <authorList>
            <person name="Wen L."/>
            <person name="He K."/>
            <person name="Yang H."/>
        </authorList>
    </citation>
    <scope>NUCLEOTIDE SEQUENCE [LARGE SCALE GENOMIC DNA]</scope>
    <source>
        <strain evidence="5 6">CV58</strain>
    </source>
</reference>
<evidence type="ECO:0000256" key="1">
    <source>
        <dbReference type="ARBA" id="ARBA00023015"/>
    </source>
</evidence>
<dbReference type="SMART" id="SM00344">
    <property type="entry name" value="HTH_ASNC"/>
    <property type="match status" value="1"/>
</dbReference>
<keyword evidence="6" id="KW-1185">Reference proteome</keyword>
<proteinExistence type="predicted"/>
<dbReference type="FunFam" id="1.10.10.10:FF:000186">
    <property type="entry name" value="AsnC family transcriptional regulator"/>
    <property type="match status" value="1"/>
</dbReference>
<keyword evidence="1" id="KW-0805">Transcription regulation</keyword>
<dbReference type="OrthoDB" id="166264at2"/>
<dbReference type="GO" id="GO:0005829">
    <property type="term" value="C:cytosol"/>
    <property type="evidence" value="ECO:0007669"/>
    <property type="project" value="TreeGrafter"/>
</dbReference>
<keyword evidence="2" id="KW-0238">DNA-binding</keyword>
<dbReference type="InterPro" id="IPR036388">
    <property type="entry name" value="WH-like_DNA-bd_sf"/>
</dbReference>
<dbReference type="SUPFAM" id="SSF46785">
    <property type="entry name" value="Winged helix' DNA-binding domain"/>
    <property type="match status" value="1"/>
</dbReference>
<dbReference type="Pfam" id="PF13412">
    <property type="entry name" value="HTH_24"/>
    <property type="match status" value="1"/>
</dbReference>
<dbReference type="PANTHER" id="PTHR30154:SF46">
    <property type="entry name" value="TRANSCRIPTIONAL REGULATORY PROTEIN"/>
    <property type="match status" value="1"/>
</dbReference>
<dbReference type="InterPro" id="IPR011008">
    <property type="entry name" value="Dimeric_a/b-barrel"/>
</dbReference>
<evidence type="ECO:0000313" key="6">
    <source>
        <dbReference type="Proteomes" id="UP000072660"/>
    </source>
</evidence>
<dbReference type="GO" id="GO:0006355">
    <property type="term" value="P:regulation of DNA-templated transcription"/>
    <property type="evidence" value="ECO:0007669"/>
    <property type="project" value="UniProtKB-ARBA"/>
</dbReference>
<protein>
    <submittedName>
        <fullName evidence="5">AsnC family transcriptional regulator</fullName>
    </submittedName>
</protein>
<evidence type="ECO:0000256" key="2">
    <source>
        <dbReference type="ARBA" id="ARBA00023125"/>
    </source>
</evidence>
<dbReference type="AlphaFoldDB" id="A0A139SVS7"/>
<dbReference type="Pfam" id="PF01037">
    <property type="entry name" value="AsnC_trans_reg"/>
    <property type="match status" value="1"/>
</dbReference>
<dbReference type="InterPro" id="IPR019888">
    <property type="entry name" value="Tscrpt_reg_AsnC-like"/>
</dbReference>
<dbReference type="InterPro" id="IPR011991">
    <property type="entry name" value="ArsR-like_HTH"/>
</dbReference>
<dbReference type="InterPro" id="IPR019887">
    <property type="entry name" value="Tscrpt_reg_AsnC/Lrp_C"/>
</dbReference>
<dbReference type="InterPro" id="IPR036390">
    <property type="entry name" value="WH_DNA-bd_sf"/>
</dbReference>
<accession>A0A139SVS7</accession>
<dbReference type="Gene3D" id="3.30.70.920">
    <property type="match status" value="1"/>
</dbReference>
<keyword evidence="3" id="KW-0804">Transcription</keyword>
<comment type="caution">
    <text evidence="5">The sequence shown here is derived from an EMBL/GenBank/DDBJ whole genome shotgun (WGS) entry which is preliminary data.</text>
</comment>
<evidence type="ECO:0000313" key="5">
    <source>
        <dbReference type="EMBL" id="KXU38570.1"/>
    </source>
</evidence>